<keyword evidence="10" id="KW-0067">ATP-binding</keyword>
<evidence type="ECO:0000313" key="18">
    <source>
        <dbReference type="EMBL" id="KZN53569.1"/>
    </source>
</evidence>
<dbReference type="SMART" id="SM00448">
    <property type="entry name" value="REC"/>
    <property type="match status" value="1"/>
</dbReference>
<dbReference type="PANTHER" id="PTHR45339">
    <property type="entry name" value="HYBRID SIGNAL TRANSDUCTION HISTIDINE KINASE J"/>
    <property type="match status" value="1"/>
</dbReference>
<organism evidence="18 19">
    <name type="scientific">Pseudoalteromonas luteoviolacea NCIMB 1942</name>
    <dbReference type="NCBI Taxonomy" id="1365253"/>
    <lineage>
        <taxon>Bacteria</taxon>
        <taxon>Pseudomonadati</taxon>
        <taxon>Pseudomonadota</taxon>
        <taxon>Gammaproteobacteria</taxon>
        <taxon>Alteromonadales</taxon>
        <taxon>Pseudoalteromonadaceae</taxon>
        <taxon>Pseudoalteromonas</taxon>
    </lineage>
</organism>
<gene>
    <name evidence="18" type="ORF">N482_24820</name>
</gene>
<evidence type="ECO:0000256" key="14">
    <source>
        <dbReference type="PROSITE-ProRule" id="PRU00169"/>
    </source>
</evidence>
<evidence type="ECO:0000256" key="4">
    <source>
        <dbReference type="ARBA" id="ARBA00022475"/>
    </source>
</evidence>
<dbReference type="GO" id="GO:0000155">
    <property type="term" value="F:phosphorelay sensor kinase activity"/>
    <property type="evidence" value="ECO:0007669"/>
    <property type="project" value="InterPro"/>
</dbReference>
<evidence type="ECO:0000256" key="2">
    <source>
        <dbReference type="ARBA" id="ARBA00004651"/>
    </source>
</evidence>
<dbReference type="SUPFAM" id="SSF55874">
    <property type="entry name" value="ATPase domain of HSP90 chaperone/DNA topoisomerase II/histidine kinase"/>
    <property type="match status" value="1"/>
</dbReference>
<sequence length="751" mass="83246">MAMLVLSTQTILLMCAVGIVASATALTFLWMANRDIKATVFWAVGPWLLVANFGLFAAQQSLPYFFKHIASNFCGQLSLIMMLVGLYYAVDRRPPWRVFTGYLVAFLILLSLFTYWHDSYNYRLKLAVSMIFITSAWIVAILVEHRRNRFEVSGALVVLGLGCLNTAGIFRVSAPVSQNASSILDDSSIYIQLFFITIMVAQLIFNFGFAIMVGELHNFANKQARQALLNSNYELGIAKKKAEEASRHKSEFLANMSHEIRTPMNGVIGMLDLVEKEGLTEVQLNYVLTAKSSADALMVVINDILDFSKIEAGRLEIEKVEFDVIEQCAALIKTHAHAAHDKHLELLLETHLVDNRMVVGDPIRFKQVLGNLVGNALKFTHSGEVVVAIETVCEGDKIRLSGVVRDTGIGIEDDKQAKLFDSFSQVDATTTRRFGGTGLGLAIVKTLSILMGGKVSLQSNLGKGSTFSFDILLSKGDKAAPPRRSAFGCVLIVEEQAASARTLKHLFECYSTQVDVKNSFRSAQTHLFENDVDLIVVSRHVSGRKTDNWFKKWELQPTTKAIILTMLNDKDNSEHFKKLGYSGKYTKPFTQHDLEKLIESRQSKLHNSENDNPCDENRFAGQRVLLVEDNPVNQLVAKKMLDSLGLQPELASNGKEAIQILAAHGGENSFALVLMDCQMPEMDGFEATKRIRRGLGGESYLDIPILALTANAMKGDKEACLEAGMDDYITKPIQLESLVSALSKYLSFAEV</sequence>
<comment type="catalytic activity">
    <reaction evidence="1">
        <text>ATP + protein L-histidine = ADP + protein N-phospho-L-histidine.</text>
        <dbReference type="EC" id="2.7.13.3"/>
    </reaction>
</comment>
<keyword evidence="8" id="KW-0547">Nucleotide-binding</keyword>
<dbReference type="CDD" id="cd00082">
    <property type="entry name" value="HisKA"/>
    <property type="match status" value="1"/>
</dbReference>
<evidence type="ECO:0000256" key="12">
    <source>
        <dbReference type="ARBA" id="ARBA00023012"/>
    </source>
</evidence>
<feature type="domain" description="Response regulatory" evidence="17">
    <location>
        <begin position="623"/>
        <end position="746"/>
    </location>
</feature>
<dbReference type="Gene3D" id="3.40.50.2300">
    <property type="match status" value="2"/>
</dbReference>
<dbReference type="SMART" id="SM00388">
    <property type="entry name" value="HisKA"/>
    <property type="match status" value="1"/>
</dbReference>
<dbReference type="Gene3D" id="1.10.287.130">
    <property type="match status" value="1"/>
</dbReference>
<dbReference type="InterPro" id="IPR001789">
    <property type="entry name" value="Sig_transdc_resp-reg_receiver"/>
</dbReference>
<evidence type="ECO:0000259" key="16">
    <source>
        <dbReference type="PROSITE" id="PS50109"/>
    </source>
</evidence>
<accession>A0A167G0G5</accession>
<feature type="transmembrane region" description="Helical" evidence="15">
    <location>
        <begin position="122"/>
        <end position="143"/>
    </location>
</feature>
<dbReference type="GO" id="GO:0005524">
    <property type="term" value="F:ATP binding"/>
    <property type="evidence" value="ECO:0007669"/>
    <property type="project" value="UniProtKB-KW"/>
</dbReference>
<keyword evidence="5 14" id="KW-0597">Phosphoprotein</keyword>
<keyword evidence="7 15" id="KW-0812">Transmembrane</keyword>
<feature type="transmembrane region" description="Helical" evidence="15">
    <location>
        <begin position="6"/>
        <end position="32"/>
    </location>
</feature>
<dbReference type="AlphaFoldDB" id="A0A167G0G5"/>
<keyword evidence="6" id="KW-0808">Transferase</keyword>
<dbReference type="GO" id="GO:0005886">
    <property type="term" value="C:plasma membrane"/>
    <property type="evidence" value="ECO:0007669"/>
    <property type="project" value="UniProtKB-SubCell"/>
</dbReference>
<evidence type="ECO:0000256" key="13">
    <source>
        <dbReference type="ARBA" id="ARBA00023136"/>
    </source>
</evidence>
<keyword evidence="11 15" id="KW-1133">Transmembrane helix</keyword>
<dbReference type="Pfam" id="PF00072">
    <property type="entry name" value="Response_reg"/>
    <property type="match status" value="1"/>
</dbReference>
<comment type="caution">
    <text evidence="18">The sequence shown here is derived from an EMBL/GenBank/DDBJ whole genome shotgun (WGS) entry which is preliminary data.</text>
</comment>
<feature type="transmembrane region" description="Helical" evidence="15">
    <location>
        <begin position="190"/>
        <end position="213"/>
    </location>
</feature>
<evidence type="ECO:0000256" key="10">
    <source>
        <dbReference type="ARBA" id="ARBA00022840"/>
    </source>
</evidence>
<dbReference type="SMART" id="SM00387">
    <property type="entry name" value="HATPase_c"/>
    <property type="match status" value="1"/>
</dbReference>
<dbReference type="InterPro" id="IPR003661">
    <property type="entry name" value="HisK_dim/P_dom"/>
</dbReference>
<dbReference type="CDD" id="cd17546">
    <property type="entry name" value="REC_hyHK_CKI1_RcsC-like"/>
    <property type="match status" value="1"/>
</dbReference>
<dbReference type="Pfam" id="PF00512">
    <property type="entry name" value="HisKA"/>
    <property type="match status" value="1"/>
</dbReference>
<comment type="subcellular location">
    <subcellularLocation>
        <location evidence="2">Cell membrane</location>
        <topology evidence="2">Multi-pass membrane protein</topology>
    </subcellularLocation>
</comment>
<dbReference type="FunFam" id="1.10.287.130:FF:000003">
    <property type="entry name" value="Histidine kinase"/>
    <property type="match status" value="1"/>
</dbReference>
<dbReference type="PRINTS" id="PR00344">
    <property type="entry name" value="BCTRLSENSOR"/>
</dbReference>
<dbReference type="InterPro" id="IPR036097">
    <property type="entry name" value="HisK_dim/P_sf"/>
</dbReference>
<protein>
    <recommendedName>
        <fullName evidence="3">histidine kinase</fullName>
        <ecNumber evidence="3">2.7.13.3</ecNumber>
    </recommendedName>
</protein>
<dbReference type="PANTHER" id="PTHR45339:SF3">
    <property type="entry name" value="HISTIDINE KINASE"/>
    <property type="match status" value="1"/>
</dbReference>
<keyword evidence="13 15" id="KW-0472">Membrane</keyword>
<feature type="transmembrane region" description="Helical" evidence="15">
    <location>
        <begin position="69"/>
        <end position="89"/>
    </location>
</feature>
<dbReference type="SUPFAM" id="SSF52172">
    <property type="entry name" value="CheY-like"/>
    <property type="match status" value="2"/>
</dbReference>
<feature type="transmembrane region" description="Helical" evidence="15">
    <location>
        <begin position="150"/>
        <end position="170"/>
    </location>
</feature>
<evidence type="ECO:0000256" key="7">
    <source>
        <dbReference type="ARBA" id="ARBA00022692"/>
    </source>
</evidence>
<dbReference type="PROSITE" id="PS50109">
    <property type="entry name" value="HIS_KIN"/>
    <property type="match status" value="1"/>
</dbReference>
<evidence type="ECO:0000256" key="1">
    <source>
        <dbReference type="ARBA" id="ARBA00000085"/>
    </source>
</evidence>
<keyword evidence="9" id="KW-0418">Kinase</keyword>
<evidence type="ECO:0000256" key="5">
    <source>
        <dbReference type="ARBA" id="ARBA00022553"/>
    </source>
</evidence>
<dbReference type="FunFam" id="3.30.565.10:FF:000010">
    <property type="entry name" value="Sensor histidine kinase RcsC"/>
    <property type="match status" value="1"/>
</dbReference>
<feature type="domain" description="Response regulatory" evidence="17">
    <location>
        <begin position="489"/>
        <end position="602"/>
    </location>
</feature>
<dbReference type="Proteomes" id="UP000076587">
    <property type="component" value="Unassembled WGS sequence"/>
</dbReference>
<dbReference type="InterPro" id="IPR003594">
    <property type="entry name" value="HATPase_dom"/>
</dbReference>
<feature type="transmembrane region" description="Helical" evidence="15">
    <location>
        <begin position="39"/>
        <end position="57"/>
    </location>
</feature>
<dbReference type="InterPro" id="IPR004358">
    <property type="entry name" value="Sig_transdc_His_kin-like_C"/>
</dbReference>
<dbReference type="Gene3D" id="3.30.565.10">
    <property type="entry name" value="Histidine kinase-like ATPase, C-terminal domain"/>
    <property type="match status" value="1"/>
</dbReference>
<keyword evidence="4" id="KW-1003">Cell membrane</keyword>
<dbReference type="CDD" id="cd16922">
    <property type="entry name" value="HATPase_EvgS-ArcB-TorS-like"/>
    <property type="match status" value="1"/>
</dbReference>
<evidence type="ECO:0000256" key="6">
    <source>
        <dbReference type="ARBA" id="ARBA00022679"/>
    </source>
</evidence>
<feature type="transmembrane region" description="Helical" evidence="15">
    <location>
        <begin position="96"/>
        <end position="116"/>
    </location>
</feature>
<dbReference type="InterPro" id="IPR005467">
    <property type="entry name" value="His_kinase_dom"/>
</dbReference>
<dbReference type="InterPro" id="IPR011006">
    <property type="entry name" value="CheY-like_superfamily"/>
</dbReference>
<feature type="domain" description="Histidine kinase" evidence="16">
    <location>
        <begin position="255"/>
        <end position="475"/>
    </location>
</feature>
<keyword evidence="12" id="KW-0902">Two-component regulatory system</keyword>
<evidence type="ECO:0000259" key="17">
    <source>
        <dbReference type="PROSITE" id="PS50110"/>
    </source>
</evidence>
<proteinExistence type="predicted"/>
<evidence type="ECO:0000313" key="19">
    <source>
        <dbReference type="Proteomes" id="UP000076587"/>
    </source>
</evidence>
<name>A0A167G0G5_9GAMM</name>
<evidence type="ECO:0000256" key="15">
    <source>
        <dbReference type="SAM" id="Phobius"/>
    </source>
</evidence>
<evidence type="ECO:0000256" key="9">
    <source>
        <dbReference type="ARBA" id="ARBA00022777"/>
    </source>
</evidence>
<dbReference type="SUPFAM" id="SSF47384">
    <property type="entry name" value="Homodimeric domain of signal transducing histidine kinase"/>
    <property type="match status" value="1"/>
</dbReference>
<comment type="caution">
    <text evidence="14">Lacks conserved residue(s) required for the propagation of feature annotation.</text>
</comment>
<dbReference type="InterPro" id="IPR036890">
    <property type="entry name" value="HATPase_C_sf"/>
</dbReference>
<feature type="modified residue" description="4-aspartylphosphate" evidence="14">
    <location>
        <position position="676"/>
    </location>
</feature>
<dbReference type="Pfam" id="PF02518">
    <property type="entry name" value="HATPase_c"/>
    <property type="match status" value="1"/>
</dbReference>
<dbReference type="PATRIC" id="fig|1365253.3.peg.1161"/>
<dbReference type="PROSITE" id="PS50110">
    <property type="entry name" value="RESPONSE_REGULATORY"/>
    <property type="match status" value="2"/>
</dbReference>
<reference evidence="18 19" key="1">
    <citation type="submission" date="2013-07" db="EMBL/GenBank/DDBJ databases">
        <title>Comparative Genomic and Metabolomic Analysis of Twelve Strains of Pseudoalteromonas luteoviolacea.</title>
        <authorList>
            <person name="Vynne N.G."/>
            <person name="Mansson M."/>
            <person name="Gram L."/>
        </authorList>
    </citation>
    <scope>NUCLEOTIDE SEQUENCE [LARGE SCALE GENOMIC DNA]</scope>
    <source>
        <strain evidence="18 19">NCIMB 1942</strain>
    </source>
</reference>
<evidence type="ECO:0000256" key="3">
    <source>
        <dbReference type="ARBA" id="ARBA00012438"/>
    </source>
</evidence>
<evidence type="ECO:0000256" key="11">
    <source>
        <dbReference type="ARBA" id="ARBA00022989"/>
    </source>
</evidence>
<evidence type="ECO:0000256" key="8">
    <source>
        <dbReference type="ARBA" id="ARBA00022741"/>
    </source>
</evidence>
<dbReference type="EMBL" id="AUXT01000081">
    <property type="protein sequence ID" value="KZN53569.1"/>
    <property type="molecule type" value="Genomic_DNA"/>
</dbReference>
<dbReference type="EC" id="2.7.13.3" evidence="3"/>